<evidence type="ECO:0000313" key="7">
    <source>
        <dbReference type="EMBL" id="MFC5463497.1"/>
    </source>
</evidence>
<dbReference type="Gene3D" id="3.30.70.870">
    <property type="entry name" value="Elongation Factor G (Translational Gtpase), domain 3"/>
    <property type="match status" value="1"/>
</dbReference>
<proteinExistence type="predicted"/>
<feature type="domain" description="Tr-type G" evidence="6">
    <location>
        <begin position="1"/>
        <end position="234"/>
    </location>
</feature>
<name>A0ABW0LEZ3_9BACI</name>
<protein>
    <submittedName>
        <fullName evidence="7">GTP-binding protein</fullName>
    </submittedName>
</protein>
<accession>A0ABW0LEZ3</accession>
<evidence type="ECO:0000256" key="4">
    <source>
        <dbReference type="ARBA" id="ARBA00023134"/>
    </source>
</evidence>
<dbReference type="InterPro" id="IPR020568">
    <property type="entry name" value="Ribosomal_Su5_D2-typ_SF"/>
</dbReference>
<dbReference type="PRINTS" id="PR00315">
    <property type="entry name" value="ELONGATNFCT"/>
</dbReference>
<gene>
    <name evidence="7" type="ORF">ACFPM4_01885</name>
</gene>
<dbReference type="Proteomes" id="UP001596147">
    <property type="component" value="Unassembled WGS sequence"/>
</dbReference>
<dbReference type="Pfam" id="PF03764">
    <property type="entry name" value="EFG_IV"/>
    <property type="match status" value="1"/>
</dbReference>
<dbReference type="SMART" id="SM00838">
    <property type="entry name" value="EFG_C"/>
    <property type="match status" value="1"/>
</dbReference>
<evidence type="ECO:0000256" key="5">
    <source>
        <dbReference type="ARBA" id="ARBA00023251"/>
    </source>
</evidence>
<dbReference type="PRINTS" id="PR01037">
    <property type="entry name" value="TCRTETOQM"/>
</dbReference>
<dbReference type="Gene3D" id="3.30.230.10">
    <property type="match status" value="1"/>
</dbReference>
<dbReference type="PANTHER" id="PTHR43261">
    <property type="entry name" value="TRANSLATION ELONGATION FACTOR G-RELATED"/>
    <property type="match status" value="1"/>
</dbReference>
<dbReference type="Pfam" id="PF22042">
    <property type="entry name" value="EF-G_D2"/>
    <property type="match status" value="1"/>
</dbReference>
<dbReference type="Gene3D" id="3.40.50.300">
    <property type="entry name" value="P-loop containing nucleotide triphosphate hydrolases"/>
    <property type="match status" value="1"/>
</dbReference>
<dbReference type="SUPFAM" id="SSF54211">
    <property type="entry name" value="Ribosomal protein S5 domain 2-like"/>
    <property type="match status" value="1"/>
</dbReference>
<dbReference type="SUPFAM" id="SSF54980">
    <property type="entry name" value="EF-G C-terminal domain-like"/>
    <property type="match status" value="2"/>
</dbReference>
<dbReference type="InterPro" id="IPR053905">
    <property type="entry name" value="EF-G-like_DII"/>
</dbReference>
<keyword evidence="3" id="KW-0648">Protein biosynthesis</keyword>
<reference evidence="8" key="1">
    <citation type="journal article" date="2019" name="Int. J. Syst. Evol. Microbiol.">
        <title>The Global Catalogue of Microorganisms (GCM) 10K type strain sequencing project: providing services to taxonomists for standard genome sequencing and annotation.</title>
        <authorList>
            <consortium name="The Broad Institute Genomics Platform"/>
            <consortium name="The Broad Institute Genome Sequencing Center for Infectious Disease"/>
            <person name="Wu L."/>
            <person name="Ma J."/>
        </authorList>
    </citation>
    <scope>NUCLEOTIDE SEQUENCE [LARGE SCALE GENOMIC DNA]</scope>
    <source>
        <strain evidence="8">CGMCC 1.12237</strain>
    </source>
</reference>
<dbReference type="RefSeq" id="WP_382347063.1">
    <property type="nucleotide sequence ID" value="NZ_JBHSMC010000001.1"/>
</dbReference>
<organism evidence="7 8">
    <name type="scientific">Lederbergia graminis</name>
    <dbReference type="NCBI Taxonomy" id="735518"/>
    <lineage>
        <taxon>Bacteria</taxon>
        <taxon>Bacillati</taxon>
        <taxon>Bacillota</taxon>
        <taxon>Bacilli</taxon>
        <taxon>Bacillales</taxon>
        <taxon>Bacillaceae</taxon>
        <taxon>Lederbergia</taxon>
    </lineage>
</organism>
<dbReference type="PANTHER" id="PTHR43261:SF1">
    <property type="entry name" value="RIBOSOME-RELEASING FACTOR 2, MITOCHONDRIAL"/>
    <property type="match status" value="1"/>
</dbReference>
<dbReference type="CDD" id="cd03711">
    <property type="entry name" value="Tet_C"/>
    <property type="match status" value="1"/>
</dbReference>
<evidence type="ECO:0000259" key="6">
    <source>
        <dbReference type="PROSITE" id="PS51722"/>
    </source>
</evidence>
<dbReference type="PROSITE" id="PS51722">
    <property type="entry name" value="G_TR_2"/>
    <property type="match status" value="1"/>
</dbReference>
<evidence type="ECO:0000313" key="8">
    <source>
        <dbReference type="Proteomes" id="UP001596147"/>
    </source>
</evidence>
<dbReference type="NCBIfam" id="TIGR00231">
    <property type="entry name" value="small_GTP"/>
    <property type="match status" value="1"/>
</dbReference>
<dbReference type="InterPro" id="IPR000795">
    <property type="entry name" value="T_Tr_GTP-bd_dom"/>
</dbReference>
<dbReference type="InterPro" id="IPR035647">
    <property type="entry name" value="EFG_III/V"/>
</dbReference>
<dbReference type="InterPro" id="IPR009000">
    <property type="entry name" value="Transl_B-barrel_sf"/>
</dbReference>
<sequence>MYKTVGILAHVDAGKTTFSEQLLYHTNSIKERGRVDHQSTFLDNHEIEKQRGITVFAEQATFEYNNSVYFLIDTPGHVDFSPEMERAVQVMDIAILVISAVEGIQAHTETVWNLLKRHQVPTFIFINKTDRTGANIGKVMGDIEIHLTKDICDITTGMQNGRITEELIECIAERDEDLLDHYMEKGYEEILWLEKMKQMIQTTNIYPCAYGSALQDIGIKEFLDQLDLLTMTNYDPNTTFSGRVYKIRHDEAGTRITFIKAISGKLKVRDEINYSNGEVEKITQIRKYNGTNFVQVDEVQAGEIFAVTGLSSAAIGDGLGTLQENTSYNIVPTLKSKVVFEQGMNMREALKYFYILDAEDPSLHVVWDESLQQIHLHVMGTIQLEVLQQVIQARFGLTVSFDKPEIIYKETIDSIVYGYGHFEPLRHYAEVHLKIEPNERNKGITFESICHTDHLSTSLQNVIKQHVFERDHHGILTGSPLTDVKITLLTGRAHNKHTHGGDFREATFRALRQGLEKAGNILLEPYYEFKIKVDLEHMGRVIADIQTASGNFEAPVTEGEKAIITGKAPVATFMDYPTTLATFTKGKGQISLSFDGYERCHNELTVITTIGYDKDADQEYTSSSIFCAKGAGYSVKWDEAEWMMHCEKLEK</sequence>
<evidence type="ECO:0000256" key="1">
    <source>
        <dbReference type="ARBA" id="ARBA00003987"/>
    </source>
</evidence>
<dbReference type="Pfam" id="PF00679">
    <property type="entry name" value="EFG_C"/>
    <property type="match status" value="1"/>
</dbReference>
<keyword evidence="4" id="KW-0342">GTP-binding</keyword>
<dbReference type="InterPro" id="IPR005517">
    <property type="entry name" value="Transl_elong_EFG/EF2_IV"/>
</dbReference>
<dbReference type="SMART" id="SM00889">
    <property type="entry name" value="EFG_IV"/>
    <property type="match status" value="1"/>
</dbReference>
<keyword evidence="8" id="KW-1185">Reference proteome</keyword>
<keyword evidence="5" id="KW-0046">Antibiotic resistance</keyword>
<dbReference type="SUPFAM" id="SSF50447">
    <property type="entry name" value="Translation proteins"/>
    <property type="match status" value="1"/>
</dbReference>
<dbReference type="InterPro" id="IPR035650">
    <property type="entry name" value="Tet_C"/>
</dbReference>
<dbReference type="EMBL" id="JBHSMC010000001">
    <property type="protein sequence ID" value="MFC5463497.1"/>
    <property type="molecule type" value="Genomic_DNA"/>
</dbReference>
<dbReference type="InterPro" id="IPR005225">
    <property type="entry name" value="Small_GTP-bd"/>
</dbReference>
<comment type="function">
    <text evidence="1">Abolishes the inhibitory effect of tetracyclin on protein synthesis by a non-covalent modification of the ribosomes.</text>
</comment>
<dbReference type="Pfam" id="PF00009">
    <property type="entry name" value="GTP_EFTU"/>
    <property type="match status" value="1"/>
</dbReference>
<comment type="caution">
    <text evidence="7">The sequence shown here is derived from an EMBL/GenBank/DDBJ whole genome shotgun (WGS) entry which is preliminary data.</text>
</comment>
<dbReference type="Gene3D" id="2.40.30.10">
    <property type="entry name" value="Translation factors"/>
    <property type="match status" value="1"/>
</dbReference>
<dbReference type="InterPro" id="IPR000640">
    <property type="entry name" value="EFG_V-like"/>
</dbReference>
<dbReference type="Gene3D" id="3.30.70.240">
    <property type="match status" value="1"/>
</dbReference>
<dbReference type="InterPro" id="IPR014721">
    <property type="entry name" value="Ribsml_uS5_D2-typ_fold_subgr"/>
</dbReference>
<dbReference type="InterPro" id="IPR027417">
    <property type="entry name" value="P-loop_NTPase"/>
</dbReference>
<evidence type="ECO:0000256" key="2">
    <source>
        <dbReference type="ARBA" id="ARBA00022741"/>
    </source>
</evidence>
<evidence type="ECO:0000256" key="3">
    <source>
        <dbReference type="ARBA" id="ARBA00022917"/>
    </source>
</evidence>
<dbReference type="SUPFAM" id="SSF52540">
    <property type="entry name" value="P-loop containing nucleoside triphosphate hydrolases"/>
    <property type="match status" value="1"/>
</dbReference>
<keyword evidence="2" id="KW-0547">Nucleotide-binding</keyword>